<sequence>MRYIDREITTAEELMKKLRFASRSSFDEFCTDEKVNFPKFIRIGIRRKGWFVDEVESWFKERDEARYQ</sequence>
<accession>A0A077P8Y7</accession>
<organism evidence="1">
    <name type="scientific">Xenorhabdus bovienii str. oregonense</name>
    <dbReference type="NCBI Taxonomy" id="1398202"/>
    <lineage>
        <taxon>Bacteria</taxon>
        <taxon>Pseudomonadati</taxon>
        <taxon>Pseudomonadota</taxon>
        <taxon>Gammaproteobacteria</taxon>
        <taxon>Enterobacterales</taxon>
        <taxon>Morganellaceae</taxon>
        <taxon>Xenorhabdus</taxon>
    </lineage>
</organism>
<dbReference type="RefSeq" id="WP_038252961.1">
    <property type="nucleotide sequence ID" value="NZ_CAWLUU010000037.1"/>
</dbReference>
<gene>
    <name evidence="1" type="ORF">XBO1_400006</name>
</gene>
<evidence type="ECO:0008006" key="2">
    <source>
        <dbReference type="Google" id="ProtNLM"/>
    </source>
</evidence>
<dbReference type="EMBL" id="CBSX010000205">
    <property type="protein sequence ID" value="CDH07590.1"/>
    <property type="molecule type" value="Genomic_DNA"/>
</dbReference>
<proteinExistence type="predicted"/>
<dbReference type="Proteomes" id="UP000028483">
    <property type="component" value="Unassembled WGS sequence"/>
</dbReference>
<protein>
    <recommendedName>
        <fullName evidence="2">AlpA family phage regulatory protein</fullName>
    </recommendedName>
</protein>
<reference evidence="1" key="1">
    <citation type="submission" date="2013-07" db="EMBL/GenBank/DDBJ databases">
        <title>Sub-species coevolution in mutualistic symbiosis.</title>
        <authorList>
            <person name="Murfin K."/>
            <person name="Klassen J."/>
            <person name="Lee M."/>
            <person name="Forst S."/>
            <person name="Stock P."/>
            <person name="Goodrich-Blair H."/>
        </authorList>
    </citation>
    <scope>NUCLEOTIDE SEQUENCE [LARGE SCALE GENOMIC DNA]</scope>
    <source>
        <strain evidence="1">Oregonense</strain>
    </source>
</reference>
<name>A0A077P8Y7_XENBV</name>
<comment type="caution">
    <text evidence="1">The sequence shown here is derived from an EMBL/GenBank/DDBJ whole genome shotgun (WGS) entry which is preliminary data.</text>
</comment>
<dbReference type="HOGENOM" id="CLU_140176_15_2_6"/>
<evidence type="ECO:0000313" key="1">
    <source>
        <dbReference type="EMBL" id="CDH07590.1"/>
    </source>
</evidence>
<dbReference type="AlphaFoldDB" id="A0A077P8Y7"/>